<dbReference type="EMBL" id="CP058627">
    <property type="protein sequence ID" value="QLG89965.1"/>
    <property type="molecule type" value="Genomic_DNA"/>
</dbReference>
<name>A0A7H9BN27_9NEIS</name>
<keyword evidence="1" id="KW-0378">Hydrolase</keyword>
<dbReference type="Pfam" id="PF06821">
    <property type="entry name" value="Ser_hydrolase"/>
    <property type="match status" value="1"/>
</dbReference>
<dbReference type="KEGG" id="chiz:HQ393_15040"/>
<dbReference type="AlphaFoldDB" id="A0A7H9BN27"/>
<dbReference type="GO" id="GO:0016787">
    <property type="term" value="F:hydrolase activity"/>
    <property type="evidence" value="ECO:0007669"/>
    <property type="project" value="UniProtKB-KW"/>
</dbReference>
<sequence length="206" mass="23016">MNLIEQWLKAGNRVLIAPGWNNSGPDHWQSHWQAQYPGVERIEQQDWLHPKAAEWVKTFEAKIAASEAPTIIVAHSLACATLAHWAALYGRNRQVKAALLVAPADVMRPEAPDEFQGFMPLPSIALPFPSWVIASSNDPSCSEDRATQLAQTWRSQLRIIADAGHINVESGHGEWPEGLQLLTRLLAQLYNLERELDFDLTLALEA</sequence>
<dbReference type="InterPro" id="IPR029058">
    <property type="entry name" value="AB_hydrolase_fold"/>
</dbReference>
<organism evidence="1 2">
    <name type="scientific">Chitinibacter bivalviorum</name>
    <dbReference type="NCBI Taxonomy" id="2739434"/>
    <lineage>
        <taxon>Bacteria</taxon>
        <taxon>Pseudomonadati</taxon>
        <taxon>Pseudomonadota</taxon>
        <taxon>Betaproteobacteria</taxon>
        <taxon>Neisseriales</taxon>
        <taxon>Chitinibacteraceae</taxon>
        <taxon>Chitinibacter</taxon>
    </lineage>
</organism>
<evidence type="ECO:0000313" key="2">
    <source>
        <dbReference type="Proteomes" id="UP000509597"/>
    </source>
</evidence>
<keyword evidence="2" id="KW-1185">Reference proteome</keyword>
<accession>A0A7H9BN27</accession>
<evidence type="ECO:0000313" key="1">
    <source>
        <dbReference type="EMBL" id="QLG89965.1"/>
    </source>
</evidence>
<gene>
    <name evidence="1" type="ORF">HQ393_15040</name>
</gene>
<dbReference type="InterPro" id="IPR010662">
    <property type="entry name" value="RBBP9/YdeN"/>
</dbReference>
<dbReference type="SUPFAM" id="SSF53474">
    <property type="entry name" value="alpha/beta-Hydrolases"/>
    <property type="match status" value="1"/>
</dbReference>
<reference evidence="1 2" key="1">
    <citation type="submission" date="2020-07" db="EMBL/GenBank/DDBJ databases">
        <title>Complete genome sequence of Chitinibacter sp. 2T18.</title>
        <authorList>
            <person name="Bae J.-W."/>
            <person name="Choi J.-W."/>
        </authorList>
    </citation>
    <scope>NUCLEOTIDE SEQUENCE [LARGE SCALE GENOMIC DNA]</scope>
    <source>
        <strain evidence="1 2">2T18</strain>
    </source>
</reference>
<protein>
    <submittedName>
        <fullName evidence="1">Alpha/beta hydrolase</fullName>
    </submittedName>
</protein>
<dbReference type="Proteomes" id="UP000509597">
    <property type="component" value="Chromosome"/>
</dbReference>
<proteinExistence type="predicted"/>
<dbReference type="Gene3D" id="3.40.50.1820">
    <property type="entry name" value="alpha/beta hydrolase"/>
    <property type="match status" value="1"/>
</dbReference>